<dbReference type="RefSeq" id="XP_016612455.1">
    <property type="nucleotide sequence ID" value="XM_016748478.1"/>
</dbReference>
<feature type="compositionally biased region" description="Low complexity" evidence="1">
    <location>
        <begin position="47"/>
        <end position="59"/>
    </location>
</feature>
<feature type="compositionally biased region" description="Polar residues" evidence="1">
    <location>
        <begin position="268"/>
        <end position="278"/>
    </location>
</feature>
<feature type="compositionally biased region" description="Polar residues" evidence="1">
    <location>
        <begin position="170"/>
        <end position="180"/>
    </location>
</feature>
<proteinExistence type="predicted"/>
<name>A0A0L0HSS8_SPIPD</name>
<organism evidence="2 3">
    <name type="scientific">Spizellomyces punctatus (strain DAOM BR117)</name>
    <dbReference type="NCBI Taxonomy" id="645134"/>
    <lineage>
        <taxon>Eukaryota</taxon>
        <taxon>Fungi</taxon>
        <taxon>Fungi incertae sedis</taxon>
        <taxon>Chytridiomycota</taxon>
        <taxon>Chytridiomycota incertae sedis</taxon>
        <taxon>Chytridiomycetes</taxon>
        <taxon>Spizellomycetales</taxon>
        <taxon>Spizellomycetaceae</taxon>
        <taxon>Spizellomyces</taxon>
    </lineage>
</organism>
<feature type="compositionally biased region" description="Basic residues" evidence="1">
    <location>
        <begin position="88"/>
        <end position="101"/>
    </location>
</feature>
<dbReference type="Proteomes" id="UP000053201">
    <property type="component" value="Unassembled WGS sequence"/>
</dbReference>
<dbReference type="GeneID" id="27683891"/>
<feature type="region of interest" description="Disordered" evidence="1">
    <location>
        <begin position="249"/>
        <end position="296"/>
    </location>
</feature>
<feature type="region of interest" description="Disordered" evidence="1">
    <location>
        <begin position="1"/>
        <end position="59"/>
    </location>
</feature>
<feature type="compositionally biased region" description="Low complexity" evidence="1">
    <location>
        <begin position="181"/>
        <end position="192"/>
    </location>
</feature>
<feature type="region of interest" description="Disordered" evidence="1">
    <location>
        <begin position="356"/>
        <end position="381"/>
    </location>
</feature>
<dbReference type="AlphaFoldDB" id="A0A0L0HSS8"/>
<dbReference type="EMBL" id="KQ257450">
    <property type="protein sequence ID" value="KND04416.1"/>
    <property type="molecule type" value="Genomic_DNA"/>
</dbReference>
<evidence type="ECO:0000313" key="2">
    <source>
        <dbReference type="EMBL" id="KND04416.1"/>
    </source>
</evidence>
<dbReference type="OrthoDB" id="10381525at2759"/>
<keyword evidence="3" id="KW-1185">Reference proteome</keyword>
<dbReference type="InParanoid" id="A0A0L0HSS8"/>
<feature type="region of interest" description="Disordered" evidence="1">
    <location>
        <begin position="88"/>
        <end position="117"/>
    </location>
</feature>
<feature type="compositionally biased region" description="Polar residues" evidence="1">
    <location>
        <begin position="102"/>
        <end position="113"/>
    </location>
</feature>
<reference evidence="2 3" key="1">
    <citation type="submission" date="2009-08" db="EMBL/GenBank/DDBJ databases">
        <title>The Genome Sequence of Spizellomyces punctatus strain DAOM BR117.</title>
        <authorList>
            <consortium name="The Broad Institute Genome Sequencing Platform"/>
            <person name="Russ C."/>
            <person name="Cuomo C."/>
            <person name="Shea T."/>
            <person name="Young S.K."/>
            <person name="Zeng Q."/>
            <person name="Koehrsen M."/>
            <person name="Haas B."/>
            <person name="Borodovsky M."/>
            <person name="Guigo R."/>
            <person name="Alvarado L."/>
            <person name="Berlin A."/>
            <person name="Bochicchio J."/>
            <person name="Borenstein D."/>
            <person name="Chapman S."/>
            <person name="Chen Z."/>
            <person name="Engels R."/>
            <person name="Freedman E."/>
            <person name="Gellesch M."/>
            <person name="Goldberg J."/>
            <person name="Griggs A."/>
            <person name="Gujja S."/>
            <person name="Heiman D."/>
            <person name="Hepburn T."/>
            <person name="Howarth C."/>
            <person name="Jen D."/>
            <person name="Larson L."/>
            <person name="Lewis B."/>
            <person name="Mehta T."/>
            <person name="Park D."/>
            <person name="Pearson M."/>
            <person name="Roberts A."/>
            <person name="Saif S."/>
            <person name="Shenoy N."/>
            <person name="Sisk P."/>
            <person name="Stolte C."/>
            <person name="Sykes S."/>
            <person name="Thomson T."/>
            <person name="Walk T."/>
            <person name="White J."/>
            <person name="Yandava C."/>
            <person name="Burger G."/>
            <person name="Gray M.W."/>
            <person name="Holland P.W.H."/>
            <person name="King N."/>
            <person name="Lang F.B.F."/>
            <person name="Roger A.J."/>
            <person name="Ruiz-Trillo I."/>
            <person name="Lander E."/>
            <person name="Nusbaum C."/>
        </authorList>
    </citation>
    <scope>NUCLEOTIDE SEQUENCE [LARGE SCALE GENOMIC DNA]</scope>
    <source>
        <strain evidence="2 3">DAOM BR117</strain>
    </source>
</reference>
<evidence type="ECO:0000313" key="3">
    <source>
        <dbReference type="Proteomes" id="UP000053201"/>
    </source>
</evidence>
<feature type="region of interest" description="Disordered" evidence="1">
    <location>
        <begin position="134"/>
        <end position="197"/>
    </location>
</feature>
<sequence length="524" mass="57877">MQNVRVLAGRHRMSRPADLPLPPGPSRRKKRDSRPKTTGKQSQQNASNSTLSRTPSTLSRRSAYDHLHRSSFADLCQFLRDFLAYPRPSRKSSRRVRRKRSTANGQAPLSQQDTTATASVVVVSSVPSRKDLVDDQCTVARKPSTESRSRGGKSLSIRAPSISLRRKRPTTTSIDNGRNGSSVDLSLSTSSLPEQAQTATLEEQLRDLALNQRDSFSSATTSAPSTTAGSMLLSGLTLYDEQVHEDETNTVVSLPLSPPPKPLPRSVTRMQSSPSMSALAQMPPRPRDNDALPSAGSRMFSLDRESIDTMVPRRSTASCSMPVRHATPKKNVVETMRNIRRSISSFSLFRARNQQGQSLKGNSMDWETLDATPPKLRTGEPRTSMVINDISRDTAVVPGSSYAQCLASLADEDASDSDISVLVIDDRESDDDDSSSVIIHQPSEGLIRKSISEPRMRGPCCSHQKPTKDSSWSYVQESTDMSFDRKGHTYYCGACDGAHSKDKDVLPRPPPWRVLWKRLNRVNE</sequence>
<evidence type="ECO:0000256" key="1">
    <source>
        <dbReference type="SAM" id="MobiDB-lite"/>
    </source>
</evidence>
<gene>
    <name evidence="2" type="ORF">SPPG_00145</name>
</gene>
<protein>
    <submittedName>
        <fullName evidence="2">Uncharacterized protein</fullName>
    </submittedName>
</protein>
<accession>A0A0L0HSS8</accession>
<dbReference type="VEuPathDB" id="FungiDB:SPPG_00145"/>